<dbReference type="Pfam" id="PF07751">
    <property type="entry name" value="Abi_2"/>
    <property type="match status" value="1"/>
</dbReference>
<sequence length="230" mass="27198">MGKAFFTYEQQLYKLQSEKELTISDPSYALKTLEKLSYYSLIGGYKDLFKHPASKKYLRGVTFEELVAFYKFDEELRTLFLKYILHVERHIKSMLSYHFCEKYGENQSAYLDINNYNLKHKNKNDIYRLVRALNDTISLPTHYAYIKHHINTYSNVPLWVAMNALTFGQVSKMYQYSTSDIRTKISTNFNNISEKQLHQLIRIIASCRNVCAHGERLYSFHVKENIPNMP</sequence>
<protein>
    <submittedName>
        <fullName evidence="1">Abi family protein</fullName>
    </submittedName>
</protein>
<comment type="caution">
    <text evidence="1">The sequence shown here is derived from an EMBL/GenBank/DDBJ whole genome shotgun (WGS) entry which is preliminary data.</text>
</comment>
<dbReference type="RefSeq" id="WP_147325904.1">
    <property type="nucleotide sequence ID" value="NZ_QOHO01000154.1"/>
</dbReference>
<dbReference type="Proteomes" id="UP000260680">
    <property type="component" value="Unassembled WGS sequence"/>
</dbReference>
<name>A0A3E2N3J6_9FIRM</name>
<feature type="non-terminal residue" evidence="1">
    <location>
        <position position="230"/>
    </location>
</feature>
<evidence type="ECO:0000313" key="2">
    <source>
        <dbReference type="Proteomes" id="UP000260680"/>
    </source>
</evidence>
<gene>
    <name evidence="1" type="ORF">DS742_28390</name>
</gene>
<dbReference type="OrthoDB" id="5363652at2"/>
<dbReference type="EMBL" id="QOHO01000154">
    <property type="protein sequence ID" value="RFZ75548.1"/>
    <property type="molecule type" value="Genomic_DNA"/>
</dbReference>
<dbReference type="AlphaFoldDB" id="A0A3E2N3J6"/>
<reference evidence="1 2" key="1">
    <citation type="submission" date="2018-07" db="EMBL/GenBank/DDBJ databases">
        <title>New species, Clostridium PI-S10-A1B.</title>
        <authorList>
            <person name="Krishna G."/>
            <person name="Summeta K."/>
            <person name="Shikha S."/>
            <person name="Prabhu P.B."/>
            <person name="Suresh K."/>
        </authorList>
    </citation>
    <scope>NUCLEOTIDE SEQUENCE [LARGE SCALE GENOMIC DNA]</scope>
    <source>
        <strain evidence="1 2">PI-S10-A1B</strain>
    </source>
</reference>
<accession>A0A3E2N3J6</accession>
<organism evidence="1 2">
    <name type="scientific">Lacrimispora amygdalina</name>
    <dbReference type="NCBI Taxonomy" id="253257"/>
    <lineage>
        <taxon>Bacteria</taxon>
        <taxon>Bacillati</taxon>
        <taxon>Bacillota</taxon>
        <taxon>Clostridia</taxon>
        <taxon>Lachnospirales</taxon>
        <taxon>Lachnospiraceae</taxon>
        <taxon>Lacrimispora</taxon>
    </lineage>
</organism>
<dbReference type="InterPro" id="IPR011664">
    <property type="entry name" value="Abi_system_AbiD/AbiF-like"/>
</dbReference>
<evidence type="ECO:0000313" key="1">
    <source>
        <dbReference type="EMBL" id="RFZ75548.1"/>
    </source>
</evidence>
<proteinExistence type="predicted"/>